<evidence type="ECO:0000313" key="3">
    <source>
        <dbReference type="Proteomes" id="UP000664132"/>
    </source>
</evidence>
<feature type="non-terminal residue" evidence="2">
    <location>
        <position position="59"/>
    </location>
</feature>
<dbReference type="AlphaFoldDB" id="A0A8H7TKR8"/>
<comment type="caution">
    <text evidence="2">The sequence shown here is derived from an EMBL/GenBank/DDBJ whole genome shotgun (WGS) entry which is preliminary data.</text>
</comment>
<feature type="compositionally biased region" description="Basic residues" evidence="1">
    <location>
        <begin position="1"/>
        <end position="12"/>
    </location>
</feature>
<dbReference type="EMBL" id="JAFJYH010000069">
    <property type="protein sequence ID" value="KAG4421201.1"/>
    <property type="molecule type" value="Genomic_DNA"/>
</dbReference>
<gene>
    <name evidence="2" type="ORF">IFR04_005612</name>
</gene>
<sequence>MPRSKKHSKAIQKRGNPQPPALPPTNLTTLSRLPPPARAIAGTERGSTIRFPLLPTNLS</sequence>
<reference evidence="2" key="1">
    <citation type="submission" date="2021-02" db="EMBL/GenBank/DDBJ databases">
        <title>Genome sequence Cadophora malorum strain M34.</title>
        <authorList>
            <person name="Stefanovic E."/>
            <person name="Vu D."/>
            <person name="Scully C."/>
            <person name="Dijksterhuis J."/>
            <person name="Roader J."/>
            <person name="Houbraken J."/>
        </authorList>
    </citation>
    <scope>NUCLEOTIDE SEQUENCE</scope>
    <source>
        <strain evidence="2">M34</strain>
    </source>
</reference>
<protein>
    <submittedName>
        <fullName evidence="2">Uncharacterized protein</fullName>
    </submittedName>
</protein>
<keyword evidence="3" id="KW-1185">Reference proteome</keyword>
<name>A0A8H7TKR8_9HELO</name>
<proteinExistence type="predicted"/>
<accession>A0A8H7TKR8</accession>
<organism evidence="2 3">
    <name type="scientific">Cadophora malorum</name>
    <dbReference type="NCBI Taxonomy" id="108018"/>
    <lineage>
        <taxon>Eukaryota</taxon>
        <taxon>Fungi</taxon>
        <taxon>Dikarya</taxon>
        <taxon>Ascomycota</taxon>
        <taxon>Pezizomycotina</taxon>
        <taxon>Leotiomycetes</taxon>
        <taxon>Helotiales</taxon>
        <taxon>Ploettnerulaceae</taxon>
        <taxon>Cadophora</taxon>
    </lineage>
</organism>
<evidence type="ECO:0000256" key="1">
    <source>
        <dbReference type="SAM" id="MobiDB-lite"/>
    </source>
</evidence>
<evidence type="ECO:0000313" key="2">
    <source>
        <dbReference type="EMBL" id="KAG4421201.1"/>
    </source>
</evidence>
<dbReference type="Proteomes" id="UP000664132">
    <property type="component" value="Unassembled WGS sequence"/>
</dbReference>
<feature type="region of interest" description="Disordered" evidence="1">
    <location>
        <begin position="1"/>
        <end position="45"/>
    </location>
</feature>